<evidence type="ECO:0000256" key="1">
    <source>
        <dbReference type="ARBA" id="ARBA00022884"/>
    </source>
</evidence>
<keyword evidence="5" id="KW-1185">Reference proteome</keyword>
<accession>A0A0K9P844</accession>
<comment type="caution">
    <text evidence="4">The sequence shown here is derived from an EMBL/GenBank/DDBJ whole genome shotgun (WGS) entry which is preliminary data.</text>
</comment>
<dbReference type="Proteomes" id="UP000036987">
    <property type="component" value="Unassembled WGS sequence"/>
</dbReference>
<evidence type="ECO:0000259" key="3">
    <source>
        <dbReference type="PROSITE" id="PS50102"/>
    </source>
</evidence>
<dbReference type="SMART" id="SM00360">
    <property type="entry name" value="RRM"/>
    <property type="match status" value="1"/>
</dbReference>
<dbReference type="Pfam" id="PF00076">
    <property type="entry name" value="RRM_1"/>
    <property type="match status" value="1"/>
</dbReference>
<dbReference type="EMBL" id="LFYR01001074">
    <property type="protein sequence ID" value="KMZ65129.1"/>
    <property type="molecule type" value="Genomic_DNA"/>
</dbReference>
<evidence type="ECO:0000256" key="2">
    <source>
        <dbReference type="PROSITE-ProRule" id="PRU00176"/>
    </source>
</evidence>
<dbReference type="GO" id="GO:0009507">
    <property type="term" value="C:chloroplast"/>
    <property type="evidence" value="ECO:0000318"/>
    <property type="project" value="GO_Central"/>
</dbReference>
<organism evidence="4 5">
    <name type="scientific">Zostera marina</name>
    <name type="common">Eelgrass</name>
    <dbReference type="NCBI Taxonomy" id="29655"/>
    <lineage>
        <taxon>Eukaryota</taxon>
        <taxon>Viridiplantae</taxon>
        <taxon>Streptophyta</taxon>
        <taxon>Embryophyta</taxon>
        <taxon>Tracheophyta</taxon>
        <taxon>Spermatophyta</taxon>
        <taxon>Magnoliopsida</taxon>
        <taxon>Liliopsida</taxon>
        <taxon>Zosteraceae</taxon>
        <taxon>Zostera</taxon>
    </lineage>
</organism>
<dbReference type="InterPro" id="IPR052462">
    <property type="entry name" value="SLIRP/GR-RBP-like"/>
</dbReference>
<feature type="domain" description="RRM" evidence="3">
    <location>
        <begin position="33"/>
        <end position="111"/>
    </location>
</feature>
<dbReference type="InterPro" id="IPR012677">
    <property type="entry name" value="Nucleotide-bd_a/b_plait_sf"/>
</dbReference>
<dbReference type="SUPFAM" id="SSF54928">
    <property type="entry name" value="RNA-binding domain, RBD"/>
    <property type="match status" value="1"/>
</dbReference>
<evidence type="ECO:0000313" key="5">
    <source>
        <dbReference type="Proteomes" id="UP000036987"/>
    </source>
</evidence>
<dbReference type="InterPro" id="IPR035979">
    <property type="entry name" value="RBD_domain_sf"/>
</dbReference>
<dbReference type="PANTHER" id="PTHR48027">
    <property type="entry name" value="HETEROGENEOUS NUCLEAR RIBONUCLEOPROTEIN 87F-RELATED"/>
    <property type="match status" value="1"/>
</dbReference>
<dbReference type="OrthoDB" id="439808at2759"/>
<dbReference type="Gene3D" id="3.30.70.330">
    <property type="match status" value="1"/>
</dbReference>
<protein>
    <submittedName>
        <fullName evidence="4">Putative RNA binding protein</fullName>
    </submittedName>
</protein>
<sequence length="157" mass="17743">MASAAFRNDLFLRQRYRHDVLPCIFLSVRGLVSKVFVGGLSYLTSEKTLADSFKQFGQVVEARIVTERDSDRSKGFGFVTYASEEEARSAIEGLNGKELNGKVVFVDIANGRHDFRKQDYVIARRLPVTQEGIDKVTTTATNTTATRKQIQNEKLRY</sequence>
<gene>
    <name evidence="4" type="ORF">ZOSMA_338G00130</name>
</gene>
<dbReference type="STRING" id="29655.A0A0K9P844"/>
<dbReference type="GO" id="GO:0003729">
    <property type="term" value="F:mRNA binding"/>
    <property type="evidence" value="ECO:0000318"/>
    <property type="project" value="GO_Central"/>
</dbReference>
<evidence type="ECO:0000313" key="4">
    <source>
        <dbReference type="EMBL" id="KMZ65129.1"/>
    </source>
</evidence>
<name>A0A0K9P844_ZOSMR</name>
<dbReference type="AlphaFoldDB" id="A0A0K9P844"/>
<reference evidence="5" key="1">
    <citation type="journal article" date="2016" name="Nature">
        <title>The genome of the seagrass Zostera marina reveals angiosperm adaptation to the sea.</title>
        <authorList>
            <person name="Olsen J.L."/>
            <person name="Rouze P."/>
            <person name="Verhelst B."/>
            <person name="Lin Y.-C."/>
            <person name="Bayer T."/>
            <person name="Collen J."/>
            <person name="Dattolo E."/>
            <person name="De Paoli E."/>
            <person name="Dittami S."/>
            <person name="Maumus F."/>
            <person name="Michel G."/>
            <person name="Kersting A."/>
            <person name="Lauritano C."/>
            <person name="Lohaus R."/>
            <person name="Toepel M."/>
            <person name="Tonon T."/>
            <person name="Vanneste K."/>
            <person name="Amirebrahimi M."/>
            <person name="Brakel J."/>
            <person name="Bostroem C."/>
            <person name="Chovatia M."/>
            <person name="Grimwood J."/>
            <person name="Jenkins J.W."/>
            <person name="Jueterbock A."/>
            <person name="Mraz A."/>
            <person name="Stam W.T."/>
            <person name="Tice H."/>
            <person name="Bornberg-Bauer E."/>
            <person name="Green P.J."/>
            <person name="Pearson G.A."/>
            <person name="Procaccini G."/>
            <person name="Duarte C.M."/>
            <person name="Schmutz J."/>
            <person name="Reusch T.B.H."/>
            <person name="Van de Peer Y."/>
        </authorList>
    </citation>
    <scope>NUCLEOTIDE SEQUENCE [LARGE SCALE GENOMIC DNA]</scope>
    <source>
        <strain evidence="5">cv. Finnish</strain>
    </source>
</reference>
<dbReference type="PROSITE" id="PS50102">
    <property type="entry name" value="RRM"/>
    <property type="match status" value="1"/>
</dbReference>
<dbReference type="InterPro" id="IPR000504">
    <property type="entry name" value="RRM_dom"/>
</dbReference>
<proteinExistence type="predicted"/>
<keyword evidence="1 2" id="KW-0694">RNA-binding</keyword>
<dbReference type="GO" id="GO:0005737">
    <property type="term" value="C:cytoplasm"/>
    <property type="evidence" value="ECO:0000318"/>
    <property type="project" value="GO_Central"/>
</dbReference>